<name>A0A6P2HH36_9BURK</name>
<evidence type="ECO:0000313" key="2">
    <source>
        <dbReference type="Proteomes" id="UP000494222"/>
    </source>
</evidence>
<dbReference type="EMBL" id="CABVPL010000003">
    <property type="protein sequence ID" value="VWB16945.1"/>
    <property type="molecule type" value="Genomic_DNA"/>
</dbReference>
<gene>
    <name evidence="1" type="ORF">BLA24064_00625</name>
</gene>
<accession>A0A6P2HH36</accession>
<dbReference type="AntiFam" id="ANF00236">
    <property type="entry name" value="Shadow ORF (opposite sadA)"/>
</dbReference>
<proteinExistence type="predicted"/>
<evidence type="ECO:0008006" key="3">
    <source>
        <dbReference type="Google" id="ProtNLM"/>
    </source>
</evidence>
<organism evidence="1 2">
    <name type="scientific">Burkholderia latens</name>
    <dbReference type="NCBI Taxonomy" id="488446"/>
    <lineage>
        <taxon>Bacteria</taxon>
        <taxon>Pseudomonadati</taxon>
        <taxon>Pseudomonadota</taxon>
        <taxon>Betaproteobacteria</taxon>
        <taxon>Burkholderiales</taxon>
        <taxon>Burkholderiaceae</taxon>
        <taxon>Burkholderia</taxon>
        <taxon>Burkholderia cepacia complex</taxon>
    </lineage>
</organism>
<sequence length="135" mass="13363">MSAVAPATPAYALRATLFTLPCTAFNCETFTPSVGFTPAATLVSLRSLPAEPTDTVLASPAIEPAPSATEFGALAVAFVPIAVAFVPDPIALAPMTVAPSDAAFAPLPTAIAPTPAAVAAGPKAIELLPVAPSLP</sequence>
<reference evidence="1 2" key="1">
    <citation type="submission" date="2019-09" db="EMBL/GenBank/DDBJ databases">
        <authorList>
            <person name="Depoorter E."/>
        </authorList>
    </citation>
    <scope>NUCLEOTIDE SEQUENCE [LARGE SCALE GENOMIC DNA]</scope>
    <source>
        <strain evidence="1">LMG 24064</strain>
    </source>
</reference>
<protein>
    <recommendedName>
        <fullName evidence="3">DNA-directed RNA polymerase II</fullName>
    </recommendedName>
</protein>
<dbReference type="Proteomes" id="UP000494222">
    <property type="component" value="Unassembled WGS sequence"/>
</dbReference>
<dbReference type="AlphaFoldDB" id="A0A6P2HH36"/>
<evidence type="ECO:0000313" key="1">
    <source>
        <dbReference type="EMBL" id="VWB16945.1"/>
    </source>
</evidence>